<keyword evidence="2" id="KW-1185">Reference proteome</keyword>
<evidence type="ECO:0000313" key="2">
    <source>
        <dbReference type="Proteomes" id="UP001152622"/>
    </source>
</evidence>
<dbReference type="Proteomes" id="UP001152622">
    <property type="component" value="Chromosome 15"/>
</dbReference>
<dbReference type="AlphaFoldDB" id="A0A9Q1EM39"/>
<accession>A0A9Q1EM39</accession>
<protein>
    <submittedName>
        <fullName evidence="1">Uncharacterized protein</fullName>
    </submittedName>
</protein>
<sequence length="86" mass="9238">MDVLRPPCRGWVEEALKECARAAKPVRAGSLLSALSVPASPQVAPLERGAAIAEAVAPLSIVCPDRDPVWSYLFCFPERFSLSAQT</sequence>
<organism evidence="1 2">
    <name type="scientific">Synaphobranchus kaupii</name>
    <name type="common">Kaup's arrowtooth eel</name>
    <dbReference type="NCBI Taxonomy" id="118154"/>
    <lineage>
        <taxon>Eukaryota</taxon>
        <taxon>Metazoa</taxon>
        <taxon>Chordata</taxon>
        <taxon>Craniata</taxon>
        <taxon>Vertebrata</taxon>
        <taxon>Euteleostomi</taxon>
        <taxon>Actinopterygii</taxon>
        <taxon>Neopterygii</taxon>
        <taxon>Teleostei</taxon>
        <taxon>Anguilliformes</taxon>
        <taxon>Synaphobranchidae</taxon>
        <taxon>Synaphobranchus</taxon>
    </lineage>
</organism>
<name>A0A9Q1EM39_SYNKA</name>
<comment type="caution">
    <text evidence="1">The sequence shown here is derived from an EMBL/GenBank/DDBJ whole genome shotgun (WGS) entry which is preliminary data.</text>
</comment>
<gene>
    <name evidence="1" type="ORF">SKAU_G00336270</name>
</gene>
<proteinExistence type="predicted"/>
<reference evidence="1" key="1">
    <citation type="journal article" date="2023" name="Science">
        <title>Genome structures resolve the early diversification of teleost fishes.</title>
        <authorList>
            <person name="Parey E."/>
            <person name="Louis A."/>
            <person name="Montfort J."/>
            <person name="Bouchez O."/>
            <person name="Roques C."/>
            <person name="Iampietro C."/>
            <person name="Lluch J."/>
            <person name="Castinel A."/>
            <person name="Donnadieu C."/>
            <person name="Desvignes T."/>
            <person name="Floi Bucao C."/>
            <person name="Jouanno E."/>
            <person name="Wen M."/>
            <person name="Mejri S."/>
            <person name="Dirks R."/>
            <person name="Jansen H."/>
            <person name="Henkel C."/>
            <person name="Chen W.J."/>
            <person name="Zahm M."/>
            <person name="Cabau C."/>
            <person name="Klopp C."/>
            <person name="Thompson A.W."/>
            <person name="Robinson-Rechavi M."/>
            <person name="Braasch I."/>
            <person name="Lecointre G."/>
            <person name="Bobe J."/>
            <person name="Postlethwait J.H."/>
            <person name="Berthelot C."/>
            <person name="Roest Crollius H."/>
            <person name="Guiguen Y."/>
        </authorList>
    </citation>
    <scope>NUCLEOTIDE SEQUENCE</scope>
    <source>
        <strain evidence="1">WJC10195</strain>
    </source>
</reference>
<evidence type="ECO:0000313" key="1">
    <source>
        <dbReference type="EMBL" id="KAJ8341336.1"/>
    </source>
</evidence>
<dbReference type="EMBL" id="JAINUF010000015">
    <property type="protein sequence ID" value="KAJ8341336.1"/>
    <property type="molecule type" value="Genomic_DNA"/>
</dbReference>